<dbReference type="GO" id="GO:0019645">
    <property type="term" value="P:anaerobic electron transport chain"/>
    <property type="evidence" value="ECO:0007669"/>
    <property type="project" value="InterPro"/>
</dbReference>
<dbReference type="AlphaFoldDB" id="A0A6L7IUV1"/>
<evidence type="ECO:0000313" key="1">
    <source>
        <dbReference type="EMBL" id="QOS69262.1"/>
    </source>
</evidence>
<sequence length="283" mass="28623">MDLSIQWPLVAFSLLAGSAGALAAFASFAELTGKALQARFAALLCALALIVVGGCASIVHLASPQNVMAAATNLFSFSGISIELIMLGLAFVVAAVYAALVKRDASPVARKVLAGATLVCGLGLAFVCGHGYVIEARPFWNTELLPIAYLGSVLPVGAFGYLLVGSILKIDVDELLALRSAVAVCAAASIASMLAYVAFVGFDVAGRNPMALYGGIAACGVAVVAVCTVLLRRRNTPGSLLALAAVGTATALVAACALRVLMWVASDAFANLFGLAASMGVLG</sequence>
<reference evidence="1 2" key="1">
    <citation type="submission" date="2020-10" db="EMBL/GenBank/DDBJ databases">
        <title>Eggerthella sp. nov., isolated from human feces.</title>
        <authorList>
            <person name="Yajun G."/>
        </authorList>
    </citation>
    <scope>NUCLEOTIDE SEQUENCE [LARGE SCALE GENOMIC DNA]</scope>
    <source>
        <strain evidence="1 2">HF-1101</strain>
    </source>
</reference>
<dbReference type="Pfam" id="PF04976">
    <property type="entry name" value="DmsC"/>
    <property type="match status" value="1"/>
</dbReference>
<protein>
    <submittedName>
        <fullName evidence="1">DMSO reductase</fullName>
    </submittedName>
</protein>
<dbReference type="GO" id="GO:0016020">
    <property type="term" value="C:membrane"/>
    <property type="evidence" value="ECO:0007669"/>
    <property type="project" value="InterPro"/>
</dbReference>
<gene>
    <name evidence="1" type="ORF">GS424_005295</name>
</gene>
<dbReference type="EMBL" id="CP063310">
    <property type="protein sequence ID" value="QOS69262.1"/>
    <property type="molecule type" value="Genomic_DNA"/>
</dbReference>
<proteinExistence type="predicted"/>
<name>A0A6L7IUV1_9ACTN</name>
<dbReference type="Proteomes" id="UP000478463">
    <property type="component" value="Chromosome"/>
</dbReference>
<organism evidence="1 2">
    <name type="scientific">Eggerthella guodeyinii</name>
    <dbReference type="NCBI Taxonomy" id="2690837"/>
    <lineage>
        <taxon>Bacteria</taxon>
        <taxon>Bacillati</taxon>
        <taxon>Actinomycetota</taxon>
        <taxon>Coriobacteriia</taxon>
        <taxon>Eggerthellales</taxon>
        <taxon>Eggerthellaceae</taxon>
        <taxon>Eggerthella</taxon>
    </lineage>
</organism>
<dbReference type="RefSeq" id="WP_160943108.1">
    <property type="nucleotide sequence ID" value="NZ_CP063310.1"/>
</dbReference>
<dbReference type="InterPro" id="IPR007059">
    <property type="entry name" value="DmsC"/>
</dbReference>
<evidence type="ECO:0000313" key="2">
    <source>
        <dbReference type="Proteomes" id="UP000478463"/>
    </source>
</evidence>
<dbReference type="KEGG" id="egd:GS424_005295"/>
<accession>A0A6L7IUV1</accession>